<evidence type="ECO:0000313" key="3">
    <source>
        <dbReference type="Proteomes" id="UP000799771"/>
    </source>
</evidence>
<proteinExistence type="predicted"/>
<dbReference type="GeneID" id="54407670"/>
<gene>
    <name evidence="2" type="ORF">P153DRAFT_362861</name>
</gene>
<dbReference type="RefSeq" id="XP_033528184.1">
    <property type="nucleotide sequence ID" value="XM_033667238.1"/>
</dbReference>
<evidence type="ECO:0000313" key="2">
    <source>
        <dbReference type="EMBL" id="KAF2133797.1"/>
    </source>
</evidence>
<keyword evidence="3" id="KW-1185">Reference proteome</keyword>
<accession>A0A6A6ASH5</accession>
<dbReference type="EMBL" id="ML977498">
    <property type="protein sequence ID" value="KAF2133797.1"/>
    <property type="molecule type" value="Genomic_DNA"/>
</dbReference>
<dbReference type="Proteomes" id="UP000799771">
    <property type="component" value="Unassembled WGS sequence"/>
</dbReference>
<reference evidence="2" key="1">
    <citation type="journal article" date="2020" name="Stud. Mycol.">
        <title>101 Dothideomycetes genomes: a test case for predicting lifestyles and emergence of pathogens.</title>
        <authorList>
            <person name="Haridas S."/>
            <person name="Albert R."/>
            <person name="Binder M."/>
            <person name="Bloem J."/>
            <person name="Labutti K."/>
            <person name="Salamov A."/>
            <person name="Andreopoulos B."/>
            <person name="Baker S."/>
            <person name="Barry K."/>
            <person name="Bills G."/>
            <person name="Bluhm B."/>
            <person name="Cannon C."/>
            <person name="Castanera R."/>
            <person name="Culley D."/>
            <person name="Daum C."/>
            <person name="Ezra D."/>
            <person name="Gonzalez J."/>
            <person name="Henrissat B."/>
            <person name="Kuo A."/>
            <person name="Liang C."/>
            <person name="Lipzen A."/>
            <person name="Lutzoni F."/>
            <person name="Magnuson J."/>
            <person name="Mondo S."/>
            <person name="Nolan M."/>
            <person name="Ohm R."/>
            <person name="Pangilinan J."/>
            <person name="Park H.-J."/>
            <person name="Ramirez L."/>
            <person name="Alfaro M."/>
            <person name="Sun H."/>
            <person name="Tritt A."/>
            <person name="Yoshinaga Y."/>
            <person name="Zwiers L.-H."/>
            <person name="Turgeon B."/>
            <person name="Goodwin S."/>
            <person name="Spatafora J."/>
            <person name="Crous P."/>
            <person name="Grigoriev I."/>
        </authorList>
    </citation>
    <scope>NUCLEOTIDE SEQUENCE</scope>
    <source>
        <strain evidence="2">CBS 119687</strain>
    </source>
</reference>
<keyword evidence="1" id="KW-0472">Membrane</keyword>
<protein>
    <submittedName>
        <fullName evidence="2">Uncharacterized protein</fullName>
    </submittedName>
</protein>
<sequence>MSRIADAEDFFSLDLFWWLTWLIHVCARLNFIFHDTCQRGISRRAVSFDSKIGDGDWQADDSRPLDKQAILDILA</sequence>
<dbReference type="AlphaFoldDB" id="A0A6A6ASH5"/>
<keyword evidence="1" id="KW-0812">Transmembrane</keyword>
<keyword evidence="1" id="KW-1133">Transmembrane helix</keyword>
<feature type="transmembrane region" description="Helical" evidence="1">
    <location>
        <begin position="15"/>
        <end position="33"/>
    </location>
</feature>
<name>A0A6A6ASH5_9PLEO</name>
<organism evidence="2 3">
    <name type="scientific">Dothidotthia symphoricarpi CBS 119687</name>
    <dbReference type="NCBI Taxonomy" id="1392245"/>
    <lineage>
        <taxon>Eukaryota</taxon>
        <taxon>Fungi</taxon>
        <taxon>Dikarya</taxon>
        <taxon>Ascomycota</taxon>
        <taxon>Pezizomycotina</taxon>
        <taxon>Dothideomycetes</taxon>
        <taxon>Pleosporomycetidae</taxon>
        <taxon>Pleosporales</taxon>
        <taxon>Dothidotthiaceae</taxon>
        <taxon>Dothidotthia</taxon>
    </lineage>
</organism>
<evidence type="ECO:0000256" key="1">
    <source>
        <dbReference type="SAM" id="Phobius"/>
    </source>
</evidence>